<dbReference type="InterPro" id="IPR015424">
    <property type="entry name" value="PyrdxlP-dep_Trfase"/>
</dbReference>
<evidence type="ECO:0000256" key="1">
    <source>
        <dbReference type="ARBA" id="ARBA00001933"/>
    </source>
</evidence>
<dbReference type="SUPFAM" id="SSF53383">
    <property type="entry name" value="PLP-dependent transferases"/>
    <property type="match status" value="1"/>
</dbReference>
<gene>
    <name evidence="6" type="primary">metC_1</name>
    <name evidence="6" type="ORF">NCTC5908_00060</name>
</gene>
<evidence type="ECO:0000313" key="6">
    <source>
        <dbReference type="EMBL" id="SSY92715.1"/>
    </source>
</evidence>
<dbReference type="PANTHER" id="PTHR43500:SF1">
    <property type="entry name" value="CYSTATHIONINE BETA-LYASE-RELATED"/>
    <property type="match status" value="1"/>
</dbReference>
<comment type="similarity">
    <text evidence="2 5">Belongs to the trans-sulfuration enzymes family.</text>
</comment>
<dbReference type="Pfam" id="PF01053">
    <property type="entry name" value="Cys_Met_Meta_PP"/>
    <property type="match status" value="1"/>
</dbReference>
<comment type="cofactor">
    <cofactor evidence="1 5">
        <name>pyridoxal 5'-phosphate</name>
        <dbReference type="ChEBI" id="CHEBI:597326"/>
    </cofactor>
</comment>
<dbReference type="PANTHER" id="PTHR43500">
    <property type="entry name" value="CYSTATHIONINE BETA-LYASE-RELATED"/>
    <property type="match status" value="1"/>
</dbReference>
<dbReference type="Proteomes" id="UP000253728">
    <property type="component" value="Unassembled WGS sequence"/>
</dbReference>
<protein>
    <submittedName>
        <fullName evidence="6">Cystathionine beta-lyase metC</fullName>
        <ecNumber evidence="6">4.4.1.8</ecNumber>
    </submittedName>
</protein>
<sequence length="68" mass="7990">MNHFELFTIAYSWGGFESLILYNQPEEVMKIRPNIQRKLEGTLIRIHIGLENVDDLIEDLRAGFKRLS</sequence>
<dbReference type="InterPro" id="IPR006233">
    <property type="entry name" value="Cys_b_lyase_bac"/>
</dbReference>
<dbReference type="GO" id="GO:0030170">
    <property type="term" value="F:pyridoxal phosphate binding"/>
    <property type="evidence" value="ECO:0007669"/>
    <property type="project" value="InterPro"/>
</dbReference>
<evidence type="ECO:0000313" key="7">
    <source>
        <dbReference type="Proteomes" id="UP000253728"/>
    </source>
</evidence>
<name>A0A336N2W3_AGGAP</name>
<dbReference type="EC" id="4.4.1.8" evidence="6"/>
<dbReference type="InterPro" id="IPR015422">
    <property type="entry name" value="PyrdxlP-dep_Trfase_small"/>
</dbReference>
<dbReference type="GO" id="GO:0019450">
    <property type="term" value="P:L-cysteine catabolic process to pyruvate"/>
    <property type="evidence" value="ECO:0007669"/>
    <property type="project" value="TreeGrafter"/>
</dbReference>
<keyword evidence="3 5" id="KW-0663">Pyridoxal phosphate</keyword>
<dbReference type="Gene3D" id="3.90.1150.10">
    <property type="entry name" value="Aspartate Aminotransferase, domain 1"/>
    <property type="match status" value="1"/>
</dbReference>
<dbReference type="AlphaFoldDB" id="A0A336N2W3"/>
<organism evidence="6 7">
    <name type="scientific">Aggregatibacter aphrophilus</name>
    <name type="common">Haemophilus aphrophilus</name>
    <dbReference type="NCBI Taxonomy" id="732"/>
    <lineage>
        <taxon>Bacteria</taxon>
        <taxon>Pseudomonadati</taxon>
        <taxon>Pseudomonadota</taxon>
        <taxon>Gammaproteobacteria</taxon>
        <taxon>Pasteurellales</taxon>
        <taxon>Pasteurellaceae</taxon>
        <taxon>Aggregatibacter</taxon>
    </lineage>
</organism>
<dbReference type="EMBL" id="UFSP01000001">
    <property type="protein sequence ID" value="SSY92715.1"/>
    <property type="molecule type" value="Genomic_DNA"/>
</dbReference>
<dbReference type="InterPro" id="IPR000277">
    <property type="entry name" value="Cys/Met-Metab_PyrdxlP-dep_enz"/>
</dbReference>
<proteinExistence type="inferred from homology"/>
<dbReference type="GO" id="GO:0019346">
    <property type="term" value="P:transsulfuration"/>
    <property type="evidence" value="ECO:0007669"/>
    <property type="project" value="InterPro"/>
</dbReference>
<evidence type="ECO:0000256" key="3">
    <source>
        <dbReference type="ARBA" id="ARBA00022898"/>
    </source>
</evidence>
<keyword evidence="4 6" id="KW-0456">Lyase</keyword>
<evidence type="ECO:0000256" key="4">
    <source>
        <dbReference type="ARBA" id="ARBA00023239"/>
    </source>
</evidence>
<dbReference type="GO" id="GO:0047804">
    <property type="term" value="F:cysteine-S-conjugate beta-lyase activity"/>
    <property type="evidence" value="ECO:0007669"/>
    <property type="project" value="InterPro"/>
</dbReference>
<evidence type="ECO:0000256" key="5">
    <source>
        <dbReference type="RuleBase" id="RU362118"/>
    </source>
</evidence>
<evidence type="ECO:0000256" key="2">
    <source>
        <dbReference type="ARBA" id="ARBA00009077"/>
    </source>
</evidence>
<accession>A0A336N2W3</accession>
<reference evidence="6 7" key="1">
    <citation type="submission" date="2018-06" db="EMBL/GenBank/DDBJ databases">
        <authorList>
            <consortium name="Pathogen Informatics"/>
            <person name="Doyle S."/>
        </authorList>
    </citation>
    <scope>NUCLEOTIDE SEQUENCE [LARGE SCALE GENOMIC DNA]</scope>
    <source>
        <strain evidence="6 7">NCTC5908</strain>
    </source>
</reference>